<evidence type="ECO:0000313" key="9">
    <source>
        <dbReference type="EMBL" id="EIT71956.1"/>
    </source>
</evidence>
<gene>
    <name evidence="9" type="ORF">WQQ_20930</name>
</gene>
<proteinExistence type="predicted"/>
<name>I8I5W1_9GAMM</name>
<evidence type="ECO:0000259" key="7">
    <source>
        <dbReference type="Pfam" id="PF02706"/>
    </source>
</evidence>
<feature type="transmembrane region" description="Helical" evidence="6">
    <location>
        <begin position="21"/>
        <end position="39"/>
    </location>
</feature>
<dbReference type="InterPro" id="IPR003856">
    <property type="entry name" value="LPS_length_determ_N"/>
</dbReference>
<accession>I8I5W1</accession>
<comment type="caution">
    <text evidence="9">The sequence shown here is derived from an EMBL/GenBank/DDBJ whole genome shotgun (WGS) entry which is preliminary data.</text>
</comment>
<evidence type="ECO:0000256" key="5">
    <source>
        <dbReference type="ARBA" id="ARBA00023136"/>
    </source>
</evidence>
<feature type="transmembrane region" description="Helical" evidence="6">
    <location>
        <begin position="257"/>
        <end position="277"/>
    </location>
</feature>
<feature type="domain" description="Polysaccharide chain length determinant N-terminal" evidence="7">
    <location>
        <begin position="4"/>
        <end position="105"/>
    </location>
</feature>
<feature type="domain" description="Tyrosine-protein kinase G-rich" evidence="8">
    <location>
        <begin position="201"/>
        <end position="276"/>
    </location>
</feature>
<organism evidence="9 10">
    <name type="scientific">Hydrocarboniphaga effusa AP103</name>
    <dbReference type="NCBI Taxonomy" id="1172194"/>
    <lineage>
        <taxon>Bacteria</taxon>
        <taxon>Pseudomonadati</taxon>
        <taxon>Pseudomonadota</taxon>
        <taxon>Gammaproteobacteria</taxon>
        <taxon>Nevskiales</taxon>
        <taxon>Nevskiaceae</taxon>
        <taxon>Hydrocarboniphaga</taxon>
    </lineage>
</organism>
<dbReference type="AlphaFoldDB" id="I8I5W1"/>
<keyword evidence="2" id="KW-1003">Cell membrane</keyword>
<evidence type="ECO:0000256" key="1">
    <source>
        <dbReference type="ARBA" id="ARBA00004651"/>
    </source>
</evidence>
<dbReference type="Pfam" id="PF13807">
    <property type="entry name" value="GNVR"/>
    <property type="match status" value="1"/>
</dbReference>
<dbReference type="GO" id="GO:0005886">
    <property type="term" value="C:plasma membrane"/>
    <property type="evidence" value="ECO:0007669"/>
    <property type="project" value="UniProtKB-SubCell"/>
</dbReference>
<keyword evidence="5 6" id="KW-0472">Membrane</keyword>
<dbReference type="InterPro" id="IPR050445">
    <property type="entry name" value="Bact_polysacc_biosynth/exp"/>
</dbReference>
<evidence type="ECO:0008006" key="11">
    <source>
        <dbReference type="Google" id="ProtNLM"/>
    </source>
</evidence>
<dbReference type="RefSeq" id="WP_007185041.1">
    <property type="nucleotide sequence ID" value="NZ_AKGD01000001.1"/>
</dbReference>
<dbReference type="PANTHER" id="PTHR32309">
    <property type="entry name" value="TYROSINE-PROTEIN KINASE"/>
    <property type="match status" value="1"/>
</dbReference>
<evidence type="ECO:0000256" key="3">
    <source>
        <dbReference type="ARBA" id="ARBA00022692"/>
    </source>
</evidence>
<evidence type="ECO:0000313" key="10">
    <source>
        <dbReference type="Proteomes" id="UP000003704"/>
    </source>
</evidence>
<keyword evidence="4 6" id="KW-1133">Transmembrane helix</keyword>
<evidence type="ECO:0000256" key="2">
    <source>
        <dbReference type="ARBA" id="ARBA00022475"/>
    </source>
</evidence>
<dbReference type="Gene3D" id="3.30.1890.10">
    <property type="entry name" value="FepE-like"/>
    <property type="match status" value="1"/>
</dbReference>
<dbReference type="PANTHER" id="PTHR32309:SF13">
    <property type="entry name" value="FERRIC ENTEROBACTIN TRANSPORT PROTEIN FEPE"/>
    <property type="match status" value="1"/>
</dbReference>
<evidence type="ECO:0000256" key="4">
    <source>
        <dbReference type="ARBA" id="ARBA00022989"/>
    </source>
</evidence>
<dbReference type="EMBL" id="AKGD01000001">
    <property type="protein sequence ID" value="EIT71956.1"/>
    <property type="molecule type" value="Genomic_DNA"/>
</dbReference>
<protein>
    <recommendedName>
        <fullName evidence="11">Polysaccharide chain length determinant N-terminal domain-containing protein</fullName>
    </recommendedName>
</protein>
<dbReference type="Proteomes" id="UP000003704">
    <property type="component" value="Unassembled WGS sequence"/>
</dbReference>
<evidence type="ECO:0000256" key="6">
    <source>
        <dbReference type="SAM" id="Phobius"/>
    </source>
</evidence>
<dbReference type="GO" id="GO:0004713">
    <property type="term" value="F:protein tyrosine kinase activity"/>
    <property type="evidence" value="ECO:0007669"/>
    <property type="project" value="TreeGrafter"/>
</dbReference>
<evidence type="ECO:0000259" key="8">
    <source>
        <dbReference type="Pfam" id="PF13807"/>
    </source>
</evidence>
<dbReference type="STRING" id="1172194.WQQ_20930"/>
<keyword evidence="3 6" id="KW-0812">Transmembrane</keyword>
<dbReference type="InterPro" id="IPR032807">
    <property type="entry name" value="GNVR"/>
</dbReference>
<dbReference type="SUPFAM" id="SSF160355">
    <property type="entry name" value="Bacterial polysaccharide co-polymerase-like"/>
    <property type="match status" value="1"/>
</dbReference>
<feature type="transmembrane region" description="Helical" evidence="6">
    <location>
        <begin position="59"/>
        <end position="77"/>
    </location>
</feature>
<reference evidence="9 10" key="1">
    <citation type="journal article" date="2012" name="J. Bacteriol.">
        <title>Genome Sequence of n-Alkane-Degrading Hydrocarboniphaga effusa Strain AP103T (ATCC BAA-332T).</title>
        <authorList>
            <person name="Chang H.K."/>
            <person name="Zylstra G.J."/>
            <person name="Chae J.C."/>
        </authorList>
    </citation>
    <scope>NUCLEOTIDE SEQUENCE [LARGE SCALE GENOMIC DNA]</scope>
    <source>
        <strain evidence="9 10">AP103</strain>
    </source>
</reference>
<dbReference type="OrthoDB" id="9775724at2"/>
<sequence>MPHDEFTLQTLVLPLLKKWKWIVGATAITTSIALAYALITPPVYRADALLAPVSSDNGGSALGGLKGLGGLASLAGLNMSSAGERSIEAVATLKSRALTEAFVEQNNLLPILFHKQWDKVAGRWKSADPDEIPTLWDANEKIEKVVRTVGEDKKTSLITLSIEWTDPALAAKWANDLISRTNDLLRKRAIERSENNIKFLQQQLAQTSVIEIKSSIYGLVEGEIKTIMLAQTSEDYAFRVIDPAIVPERKIRPKRALIVLLGFLGGLIFSSVIVLLFDHPPRPE</sequence>
<dbReference type="Pfam" id="PF02706">
    <property type="entry name" value="Wzz"/>
    <property type="match status" value="1"/>
</dbReference>
<comment type="subcellular location">
    <subcellularLocation>
        <location evidence="1">Cell membrane</location>
        <topology evidence="1">Multi-pass membrane protein</topology>
    </subcellularLocation>
</comment>
<keyword evidence="10" id="KW-1185">Reference proteome</keyword>